<feature type="chain" id="PRO_5002894632" description="Flagellar assembly protein T N-terminal domain-containing protein" evidence="2">
    <location>
        <begin position="20"/>
        <end position="383"/>
    </location>
</feature>
<reference evidence="3 4" key="1">
    <citation type="journal article" date="2011" name="J. Bacteriol.">
        <title>Genome sequence of 'Pedosphaera parvula' Ellin514, an aerobic Verrucomicrobial isolate from pasture soil.</title>
        <authorList>
            <person name="Kant R."/>
            <person name="van Passel M.W."/>
            <person name="Sangwan P."/>
            <person name="Palva A."/>
            <person name="Lucas S."/>
            <person name="Copeland A."/>
            <person name="Lapidus A."/>
            <person name="Glavina Del Rio T."/>
            <person name="Dalin E."/>
            <person name="Tice H."/>
            <person name="Bruce D."/>
            <person name="Goodwin L."/>
            <person name="Pitluck S."/>
            <person name="Chertkov O."/>
            <person name="Larimer F.W."/>
            <person name="Land M.L."/>
            <person name="Hauser L."/>
            <person name="Brettin T.S."/>
            <person name="Detter J.C."/>
            <person name="Han S."/>
            <person name="de Vos W.M."/>
            <person name="Janssen P.H."/>
            <person name="Smidt H."/>
        </authorList>
    </citation>
    <scope>NUCLEOTIDE SEQUENCE [LARGE SCALE GENOMIC DNA]</scope>
    <source>
        <strain evidence="3 4">Ellin514</strain>
    </source>
</reference>
<dbReference type="Proteomes" id="UP000003688">
    <property type="component" value="Unassembled WGS sequence"/>
</dbReference>
<feature type="region of interest" description="Disordered" evidence="1">
    <location>
        <begin position="42"/>
        <end position="70"/>
    </location>
</feature>
<feature type="signal peptide" evidence="2">
    <location>
        <begin position="1"/>
        <end position="19"/>
    </location>
</feature>
<sequence length="383" mass="40972" precursor="true">MKILLAAGALLLGLGSSKADLNIQEGRVAEARQILLLAQAPQAEPPPDPELAPAPPIADSASGRVRGEPGGAKMRLQSVVTGPGQESRSQVQPGMVDPTTGLPVTAPIAPGSAAADPFGAGPGRAEGGGRNMRFQSVLTRLGQDGGSLVIRSGDVDPKSISTIEEDMNVMSRILEKAAEKRGVDEMRRVMGVRLSTFGDELKNMQIENYGVIFLVKVNFPLSGPPEHIAESKPNQQTNSAWEEAKREVYGQRRGVTVDEFQAVPGKPPEEQYNPKRVDELKESLVNALKNASNIRGLKEDDSVTVVVTSAATSDSFVRRMVTLQHDLLANPEVVSQKEERGVTDVARTKSTLTIKVKKGDIDAVAKGKLDADGFKKRIAISLY</sequence>
<gene>
    <name evidence="3" type="ORF">Cflav_PD5120</name>
</gene>
<dbReference type="STRING" id="320771.Cflav_PD5120"/>
<evidence type="ECO:0000313" key="4">
    <source>
        <dbReference type="Proteomes" id="UP000003688"/>
    </source>
</evidence>
<evidence type="ECO:0008006" key="5">
    <source>
        <dbReference type="Google" id="ProtNLM"/>
    </source>
</evidence>
<dbReference type="AlphaFoldDB" id="B9XC17"/>
<comment type="caution">
    <text evidence="3">The sequence shown here is derived from an EMBL/GenBank/DDBJ whole genome shotgun (WGS) entry which is preliminary data.</text>
</comment>
<dbReference type="RefSeq" id="WP_007413365.1">
    <property type="nucleotide sequence ID" value="NZ_ABOX02000004.1"/>
</dbReference>
<accession>B9XC17</accession>
<name>B9XC17_PEDPL</name>
<evidence type="ECO:0000256" key="1">
    <source>
        <dbReference type="SAM" id="MobiDB-lite"/>
    </source>
</evidence>
<organism evidence="3 4">
    <name type="scientific">Pedosphaera parvula (strain Ellin514)</name>
    <dbReference type="NCBI Taxonomy" id="320771"/>
    <lineage>
        <taxon>Bacteria</taxon>
        <taxon>Pseudomonadati</taxon>
        <taxon>Verrucomicrobiota</taxon>
        <taxon>Pedosphaerae</taxon>
        <taxon>Pedosphaerales</taxon>
        <taxon>Pedosphaeraceae</taxon>
        <taxon>Pedosphaera</taxon>
    </lineage>
</organism>
<proteinExistence type="predicted"/>
<dbReference type="EMBL" id="ABOX02000004">
    <property type="protein sequence ID" value="EEF62485.1"/>
    <property type="molecule type" value="Genomic_DNA"/>
</dbReference>
<keyword evidence="4" id="KW-1185">Reference proteome</keyword>
<evidence type="ECO:0000313" key="3">
    <source>
        <dbReference type="EMBL" id="EEF62485.1"/>
    </source>
</evidence>
<feature type="compositionally biased region" description="Pro residues" evidence="1">
    <location>
        <begin position="43"/>
        <end position="56"/>
    </location>
</feature>
<protein>
    <recommendedName>
        <fullName evidence="5">Flagellar assembly protein T N-terminal domain-containing protein</fullName>
    </recommendedName>
</protein>
<keyword evidence="2" id="KW-0732">Signal</keyword>
<evidence type="ECO:0000256" key="2">
    <source>
        <dbReference type="SAM" id="SignalP"/>
    </source>
</evidence>